<evidence type="ECO:0000313" key="1">
    <source>
        <dbReference type="EMBL" id="AAM72123.1"/>
    </source>
</evidence>
<proteinExistence type="predicted"/>
<reference evidence="1 2" key="1">
    <citation type="journal article" date="2002" name="Proc. Natl. Acad. Sci. U.S.A.">
        <title>The complete genome sequence of Chlorobium tepidum TLS, a photosynthetic, anaerobic, green-sulfur bacterium.</title>
        <authorList>
            <person name="Eisen J.A."/>
            <person name="Nelson K.E."/>
            <person name="Paulsen I.T."/>
            <person name="Heidelberg J.F."/>
            <person name="Wu M."/>
            <person name="Dodson R.J."/>
            <person name="Deboy R."/>
            <person name="Gwinn M.L."/>
            <person name="Nelson W.C."/>
            <person name="Haft D.H."/>
            <person name="Hickey E.K."/>
            <person name="Peterson J.D."/>
            <person name="Durkin A.S."/>
            <person name="Kolonay J.L."/>
            <person name="Yang F."/>
            <person name="Holt I."/>
            <person name="Umayam L.A."/>
            <person name="Mason T."/>
            <person name="Brenner M."/>
            <person name="Shea T.P."/>
            <person name="Parksey D."/>
            <person name="Nierman W.C."/>
            <person name="Feldblyum T.V."/>
            <person name="Hansen C.L."/>
            <person name="Craven M.B."/>
            <person name="Radune D."/>
            <person name="Vamathevan J."/>
            <person name="Khouri H."/>
            <person name="White O."/>
            <person name="Gruber T.M."/>
            <person name="Ketchum K.A."/>
            <person name="Venter J.C."/>
            <person name="Tettelin H."/>
            <person name="Bryant D.A."/>
            <person name="Fraser C.M."/>
        </authorList>
    </citation>
    <scope>NUCLEOTIDE SEQUENCE [LARGE SCALE GENOMIC DNA]</scope>
    <source>
        <strain evidence="2">ATCC 49652 / DSM 12025 / NBRC 103806 / TLS</strain>
    </source>
</reference>
<accession>Q8KE06</accession>
<name>Q8KE06_CHLTE</name>
<dbReference type="EMBL" id="AE006470">
    <property type="protein sequence ID" value="AAM72123.1"/>
    <property type="molecule type" value="Genomic_DNA"/>
</dbReference>
<organism evidence="1 2">
    <name type="scientific">Chlorobaculum tepidum (strain ATCC 49652 / DSM 12025 / NBRC 103806 / TLS)</name>
    <name type="common">Chlorobium tepidum</name>
    <dbReference type="NCBI Taxonomy" id="194439"/>
    <lineage>
        <taxon>Bacteria</taxon>
        <taxon>Pseudomonadati</taxon>
        <taxon>Chlorobiota</taxon>
        <taxon>Chlorobiia</taxon>
        <taxon>Chlorobiales</taxon>
        <taxon>Chlorobiaceae</taxon>
        <taxon>Chlorobaculum</taxon>
    </lineage>
</organism>
<dbReference type="AlphaFoldDB" id="Q8KE06"/>
<dbReference type="Proteomes" id="UP000001007">
    <property type="component" value="Chromosome"/>
</dbReference>
<dbReference type="EnsemblBacteria" id="AAM72123">
    <property type="protein sequence ID" value="AAM72123"/>
    <property type="gene ID" value="CT0888"/>
</dbReference>
<protein>
    <submittedName>
        <fullName evidence="1">Uncharacterized protein</fullName>
    </submittedName>
</protein>
<dbReference type="KEGG" id="cte:CT0888"/>
<sequence>MTVAIELLMLWQQRRLKVFGIGRVHIVRTGAGCPSF</sequence>
<dbReference type="HOGENOM" id="CLU_3355298_0_0_10"/>
<keyword evidence="2" id="KW-1185">Reference proteome</keyword>
<evidence type="ECO:0000313" key="2">
    <source>
        <dbReference type="Proteomes" id="UP000001007"/>
    </source>
</evidence>
<gene>
    <name evidence="1" type="ordered locus">CT0888</name>
</gene>